<evidence type="ECO:0000313" key="1">
    <source>
        <dbReference type="EMBL" id="SPP65132.1"/>
    </source>
</evidence>
<gene>
    <name evidence="1" type="ORF">NITLEN_30046</name>
</gene>
<organism evidence="1 2">
    <name type="scientific">Nitrospira lenta</name>
    <dbReference type="NCBI Taxonomy" id="1436998"/>
    <lineage>
        <taxon>Bacteria</taxon>
        <taxon>Pseudomonadati</taxon>
        <taxon>Nitrospirota</taxon>
        <taxon>Nitrospiria</taxon>
        <taxon>Nitrospirales</taxon>
        <taxon>Nitrospiraceae</taxon>
        <taxon>Nitrospira</taxon>
    </lineage>
</organism>
<keyword evidence="2" id="KW-1185">Reference proteome</keyword>
<dbReference type="AlphaFoldDB" id="A0A330L5M4"/>
<dbReference type="OrthoDB" id="9812534at2"/>
<dbReference type="RefSeq" id="WP_121989458.1">
    <property type="nucleotide sequence ID" value="NZ_OUNR01000016.1"/>
</dbReference>
<evidence type="ECO:0000313" key="2">
    <source>
        <dbReference type="Proteomes" id="UP000248168"/>
    </source>
</evidence>
<dbReference type="Proteomes" id="UP000248168">
    <property type="component" value="Unassembled WGS sequence"/>
</dbReference>
<proteinExistence type="predicted"/>
<dbReference type="InParanoid" id="A0A330L5M4"/>
<protein>
    <submittedName>
        <fullName evidence="1">Uncharacterized protein</fullName>
    </submittedName>
</protein>
<dbReference type="EMBL" id="OUNR01000016">
    <property type="protein sequence ID" value="SPP65132.1"/>
    <property type="molecule type" value="Genomic_DNA"/>
</dbReference>
<accession>A0A330L5M4</accession>
<reference evidence="2" key="1">
    <citation type="submission" date="2018-04" db="EMBL/GenBank/DDBJ databases">
        <authorList>
            <person name="Lucker S."/>
            <person name="Sakoula D."/>
        </authorList>
    </citation>
    <scope>NUCLEOTIDE SEQUENCE [LARGE SCALE GENOMIC DNA]</scope>
</reference>
<sequence length="78" mass="8986">MDSSDRLMLDAKQAILEEQHRRFQALQKEGKWAEAMQQFQATMHCASDLLTDSLTLLERVLETHRRLPPENPQNGPLA</sequence>
<name>A0A330L5M4_9BACT</name>